<dbReference type="InterPro" id="IPR027417">
    <property type="entry name" value="P-loop_NTPase"/>
</dbReference>
<feature type="domain" description="NB-ARC" evidence="1">
    <location>
        <begin position="28"/>
        <end position="151"/>
    </location>
</feature>
<dbReference type="EMBL" id="BNJK01000002">
    <property type="protein sequence ID" value="GHO99261.1"/>
    <property type="molecule type" value="Genomic_DNA"/>
</dbReference>
<comment type="caution">
    <text evidence="2">The sequence shown here is derived from an EMBL/GenBank/DDBJ whole genome shotgun (WGS) entry which is preliminary data.</text>
</comment>
<evidence type="ECO:0000313" key="2">
    <source>
        <dbReference type="EMBL" id="GHO99261.1"/>
    </source>
</evidence>
<dbReference type="Gene3D" id="1.25.40.10">
    <property type="entry name" value="Tetratricopeptide repeat domain"/>
    <property type="match status" value="1"/>
</dbReference>
<dbReference type="InterPro" id="IPR002182">
    <property type="entry name" value="NB-ARC"/>
</dbReference>
<dbReference type="Pfam" id="PF00931">
    <property type="entry name" value="NB-ARC"/>
    <property type="match status" value="1"/>
</dbReference>
<name>A0A8J3J1W6_9CHLR</name>
<evidence type="ECO:0000313" key="3">
    <source>
        <dbReference type="Proteomes" id="UP000597444"/>
    </source>
</evidence>
<protein>
    <recommendedName>
        <fullName evidence="1">NB-ARC domain-containing protein</fullName>
    </recommendedName>
</protein>
<evidence type="ECO:0000259" key="1">
    <source>
        <dbReference type="Pfam" id="PF00931"/>
    </source>
</evidence>
<dbReference type="PANTHER" id="PTHR47691">
    <property type="entry name" value="REGULATOR-RELATED"/>
    <property type="match status" value="1"/>
</dbReference>
<gene>
    <name evidence="2" type="ORF">KSF_093090</name>
</gene>
<dbReference type="Gene3D" id="3.40.50.300">
    <property type="entry name" value="P-loop containing nucleotide triphosphate hydrolases"/>
    <property type="match status" value="1"/>
</dbReference>
<dbReference type="AlphaFoldDB" id="A0A8J3J1W6"/>
<dbReference type="GO" id="GO:0043531">
    <property type="term" value="F:ADP binding"/>
    <property type="evidence" value="ECO:0007669"/>
    <property type="project" value="InterPro"/>
</dbReference>
<sequence>MERADIQQLTPSPTLFLGRSQEIAEIGMLLSDPSCRLLTLVGPGGIGKTRLAMEVASHHRALFPDGVFRASLAQLSWTNDLLPTIAEAMPFRFQQNQRSPREQFFAYLHDKQEQRVLLVLDNLEHLLDGTDLIADILEATSGLKILATSREALNLQEEWVRPITGLSYPDLEDGKAATDYSAVQLFLERARRIRGDFDLAEDEQGVIEICQLVEGMPLAIELAAGWLKTLQPSDIAHEIKHNLDLLATRARNLPERHRSMRSVFDHSWQLMSEQDRVVFQKLSVFRGGFTREAAEVVAGASLPALARLIDQSLLRRSATGHYEIHELLRQYGAEQLAAIGQTEAVEQAYINYYLGLLRRLERDIKAHNQIAALDTIATDFENVRHAWHLAVHQRQVTGLSSAVETLHWFADMRGHYHEIVAMLQFAVEQFSTSPTPEQQLILNRIQARLLRLILLGSLRIEQDLHTQIDHCLDAARTQEDQAEIGFCLLVSGILAIWDAGGKAPLPSRAATDFEESAAIFERLGDPFYQAEALSWLAGEVPLTNGTQQHSEQELFKQSLDLRRAIGDRNGIAWSIFNLTCTTLAQQDYLTYERSTREALAAMHEIRSVKGIVQALFNLAQATFWKGEVEEALALAEQMSKQAHETSYLDGARLSADLQVFLRCVLHESYADSAELLRTNWSLSPEMFFSSQYNLGKHWGLALAHCGLGQYAAARAGYAALFQGSYDDPAPATLCLALEAIACADEDAPERAAELLGLAFEQLVQVSGWLERWAKVPQLCTNLSERLGEEAYQSARKRGPRWIWKPRFALSWVKRQRHPAST</sequence>
<organism evidence="2 3">
    <name type="scientific">Reticulibacter mediterranei</name>
    <dbReference type="NCBI Taxonomy" id="2778369"/>
    <lineage>
        <taxon>Bacteria</taxon>
        <taxon>Bacillati</taxon>
        <taxon>Chloroflexota</taxon>
        <taxon>Ktedonobacteria</taxon>
        <taxon>Ktedonobacterales</taxon>
        <taxon>Reticulibacteraceae</taxon>
        <taxon>Reticulibacter</taxon>
    </lineage>
</organism>
<keyword evidence="3" id="KW-1185">Reference proteome</keyword>
<proteinExistence type="predicted"/>
<dbReference type="RefSeq" id="WP_220209908.1">
    <property type="nucleotide sequence ID" value="NZ_BNJK01000002.1"/>
</dbReference>
<dbReference type="InterPro" id="IPR011990">
    <property type="entry name" value="TPR-like_helical_dom_sf"/>
</dbReference>
<dbReference type="Proteomes" id="UP000597444">
    <property type="component" value="Unassembled WGS sequence"/>
</dbReference>
<dbReference type="PRINTS" id="PR00364">
    <property type="entry name" value="DISEASERSIST"/>
</dbReference>
<dbReference type="SUPFAM" id="SSF52540">
    <property type="entry name" value="P-loop containing nucleoside triphosphate hydrolases"/>
    <property type="match status" value="1"/>
</dbReference>
<reference evidence="2" key="1">
    <citation type="submission" date="2020-10" db="EMBL/GenBank/DDBJ databases">
        <title>Taxonomic study of unclassified bacteria belonging to the class Ktedonobacteria.</title>
        <authorList>
            <person name="Yabe S."/>
            <person name="Wang C.M."/>
            <person name="Zheng Y."/>
            <person name="Sakai Y."/>
            <person name="Cavaletti L."/>
            <person name="Monciardini P."/>
            <person name="Donadio S."/>
        </authorList>
    </citation>
    <scope>NUCLEOTIDE SEQUENCE</scope>
    <source>
        <strain evidence="2">ID150040</strain>
    </source>
</reference>
<accession>A0A8J3J1W6</accession>
<dbReference type="PANTHER" id="PTHR47691:SF3">
    <property type="entry name" value="HTH-TYPE TRANSCRIPTIONAL REGULATOR RV0890C-RELATED"/>
    <property type="match status" value="1"/>
</dbReference>